<dbReference type="AlphaFoldDB" id="A0AAU7YZH6"/>
<evidence type="ECO:0000313" key="1">
    <source>
        <dbReference type="EMBL" id="XCB22023.1"/>
    </source>
</evidence>
<accession>A0AAU7YZH6</accession>
<dbReference type="KEGG" id="tgi:RBB81_20960"/>
<sequence length="84" mass="9606">MSSFASHLRFIVNQDGAVILDIPRNQMVTLNATGGYIWDKLQRGKAVEEIVRELSMETNTDPHIVERDVDAFLEQLMSKHLLHD</sequence>
<dbReference type="Pfam" id="PF05402">
    <property type="entry name" value="PqqD"/>
    <property type="match status" value="1"/>
</dbReference>
<reference evidence="1" key="2">
    <citation type="journal article" date="2024" name="Environ. Microbiol.">
        <title>Genome analysis and description of Tunturibacter gen. nov. expands the diversity of Terriglobia in tundra soils.</title>
        <authorList>
            <person name="Messyasz A."/>
            <person name="Mannisto M.K."/>
            <person name="Kerkhof L.J."/>
            <person name="Haggblom M.M."/>
        </authorList>
    </citation>
    <scope>NUCLEOTIDE SEQUENCE</scope>
    <source>
        <strain evidence="1">M8UP39</strain>
    </source>
</reference>
<protein>
    <submittedName>
        <fullName evidence="1">PqqD family protein</fullName>
    </submittedName>
</protein>
<organism evidence="1">
    <name type="scientific">Tunturiibacter gelidiferens</name>
    <dbReference type="NCBI Taxonomy" id="3069689"/>
    <lineage>
        <taxon>Bacteria</taxon>
        <taxon>Pseudomonadati</taxon>
        <taxon>Acidobacteriota</taxon>
        <taxon>Terriglobia</taxon>
        <taxon>Terriglobales</taxon>
        <taxon>Acidobacteriaceae</taxon>
        <taxon>Tunturiibacter</taxon>
    </lineage>
</organism>
<gene>
    <name evidence="1" type="ORF">RBB81_20960</name>
</gene>
<dbReference type="Gene3D" id="1.10.10.1150">
    <property type="entry name" value="Coenzyme PQQ synthesis protein D (PqqD)"/>
    <property type="match status" value="1"/>
</dbReference>
<reference evidence="1" key="1">
    <citation type="submission" date="2023-08" db="EMBL/GenBank/DDBJ databases">
        <authorList>
            <person name="Messyasz A."/>
            <person name="Mannisto M.K."/>
            <person name="Kerkhof L.J."/>
            <person name="Haggblom M."/>
        </authorList>
    </citation>
    <scope>NUCLEOTIDE SEQUENCE</scope>
    <source>
        <strain evidence="1">M8UP39</strain>
    </source>
</reference>
<dbReference type="InterPro" id="IPR008792">
    <property type="entry name" value="PQQD"/>
</dbReference>
<dbReference type="RefSeq" id="WP_353072019.1">
    <property type="nucleotide sequence ID" value="NZ_CP132938.1"/>
</dbReference>
<dbReference type="EMBL" id="CP132938">
    <property type="protein sequence ID" value="XCB22023.1"/>
    <property type="molecule type" value="Genomic_DNA"/>
</dbReference>
<dbReference type="InterPro" id="IPR041881">
    <property type="entry name" value="PqqD_sf"/>
</dbReference>
<name>A0AAU7YZH6_9BACT</name>
<proteinExistence type="predicted"/>